<dbReference type="PROSITE" id="PS51470">
    <property type="entry name" value="FG_GAP"/>
    <property type="match status" value="18"/>
</dbReference>
<feature type="domain" description="Cadherin" evidence="5">
    <location>
        <begin position="1724"/>
        <end position="1814"/>
    </location>
</feature>
<feature type="domain" description="Cadherin" evidence="5">
    <location>
        <begin position="609"/>
        <end position="712"/>
    </location>
</feature>
<dbReference type="Gene3D" id="2.60.40.60">
    <property type="entry name" value="Cadherins"/>
    <property type="match status" value="9"/>
</dbReference>
<dbReference type="PROSITE" id="PS50268">
    <property type="entry name" value="CADHERIN_2"/>
    <property type="match status" value="10"/>
</dbReference>
<evidence type="ECO:0000256" key="4">
    <source>
        <dbReference type="SAM" id="MobiDB-lite"/>
    </source>
</evidence>
<dbReference type="InterPro" id="IPR013519">
    <property type="entry name" value="Int_alpha_beta-p"/>
</dbReference>
<evidence type="ECO:0000256" key="1">
    <source>
        <dbReference type="ARBA" id="ARBA00022729"/>
    </source>
</evidence>
<keyword evidence="2" id="KW-0677">Repeat</keyword>
<dbReference type="GO" id="GO:0007160">
    <property type="term" value="P:cell-matrix adhesion"/>
    <property type="evidence" value="ECO:0007669"/>
    <property type="project" value="TreeGrafter"/>
</dbReference>
<keyword evidence="3" id="KW-0325">Glycoprotein</keyword>
<dbReference type="SUPFAM" id="SSF49313">
    <property type="entry name" value="Cadherin-like"/>
    <property type="match status" value="10"/>
</dbReference>
<dbReference type="PROSITE" id="PS00018">
    <property type="entry name" value="EF_HAND_1"/>
    <property type="match status" value="1"/>
</dbReference>
<gene>
    <name evidence="6" type="ORF">NG895_07010</name>
</gene>
<dbReference type="InterPro" id="IPR045474">
    <property type="entry name" value="GEVED"/>
</dbReference>
<sequence length="2984" mass="303996">MRRARFEHLEDRRLLAVDFGDAPDTALGTGVGNYNTLSTDNGPQHTIVVGLQMGASVDGDGGALQNAAANADDVNAALPDDEDGLVNPTADLVLTEGTQPTIDVWVTNTSGSTATLYGWIDYNTDGVFDNVTERTSVNVANGTTDGVSTLLFPTVPDGIAGTTYARFRLSTDTAAASPTGAAADGEVEDYRVNVTARSSGLVDNAKSEKIAHNGIGRPTLDNSDYFGRSVAAIGDIDGDGITDLAVGANGDDTIGNERGVLHIFLMNPDGSARAESVISSGQIGLANGDYFGSSVASIGDLDGDGITDVAVGAERADVSNGTNVGRLHVVYLNANGTRKSSNSFTNYANPGAYFGRSVTGIGDLDGDGILDLAVGAYGDDTGGADRGSVYVAFMDSDGDPGLQRNIASNSNGGPQLTDGDKFGSSLANIGDLDGDGVTDLAVGAVGDDTGGSDRGAVHILFMNSDGTAKSTQKIASGTAGGPTLTDGDQFGRSVASLGDLDGDGVTDLAVGSYYDDTGGSARGAIHVLFMNTDGTVKKSHKIASGTNGGPTLSNDDRFGVSITSMGDLDGDGITDLAVGANFDDTGGINRGAVHMLFLGEELINTPPVFTSPAAVDVPENSTSVMTVTADDAEAPPQVVTFSIAGGADQDKFAITSDGELSFIDAPDFEMPVDANGNNVYVVTVEANDGDGGTVSQTISVTVTPVNDYSPKFTSPAAVEMPENTLVVQTVTATDGDLPSQPITFSISPSFDANLFSITNDGVLSFKEAPDYESPADEGQDNTYRVTVGISDGFSSLYRVVTITVTPTNDNAPVFTSPSTANVVEGTLDVLTVVATDADLPEQAISYDLEGGADLNRFSIDSSGLLSFITPPDYDAPSDANGDNVYEALVTASDGAGEFTTQPISVRVVSGTDFGDAPDSGVGTGAGNYQTLAADNGARHTLVTGLQLGSAIDGDDGLLSNSSALADDLDAALPDDEDGLVSPATDLQLTIGTTPTIAMRVTNSTGTTAILWGWVDYNGDGAFDNTTERAAVAVPSGTINEIAMLTLPMVTGDLAGDTYARFRLSTDLAAADSTGLALDGEVEDYRVSITAQSDGTVDSTATQKIASGIAGSPALQDLDLFGRAVEGIGDLDGDGVRDVAVGAIGDDSGRGAVYVLFMNPDGTIKDQTEIASSLNGGPALNGFDRFGHSIASLGDLDADGVTDLAVGAIAVDTGGTNRGAVFVLFMNPNGSVKSFEMIASGTGGGPALSNGDLFGVGVSAVGDLDGDGIVDLAVGANQDDTGGVDRGAVHLLYMNADGTAKATQKIASGLNGGPVLADGDQFGRSVSTLGDLDGDGRPELVVGAPANSASAGAVYILSLNPNGTVKSTQKIGSDIGGGPLLPAGVAFGAAVETAGDLDGDGVDDLVAGARFDRTASDTTGAIHILFMNSDGTVRESQKIAGNINGGPSLNVGGEFGDSVSAIGDLNGDGVTELIVGAANDATGGPDRGAAYVLFLNDLNTDPVFTSPTSVNVPENSTTVLTVTAEDSDLPPQTLSYSLVGGNDQSSFSITSGGVLSFSSPPDFETPSDDNGDNIYEVVVRVSDGQEGEATQSLLVNVTPVNDNDPIFTSTSSVDVPENITGILSLTATDDDAPTQSITFSVAGGADQGQFDVSPGGVLSFASPADFEVPMDFNGDNVYEVIVEASDGFGGLSQQSITVMVTPENDNDPVFITPDQHEVLEGMTDVLQIAAIDDDLPAQTVTYTLAGGEDVDQFSLDPAGQLTFDVVTDFFSPTDANGDNVYEVTIEANDGQGGTTTQMLSITVVSNTDLGDAPDVQPGTDINDYQTLFSDNGPRHRIVDGLRLGASVDGDPGDLQNFLAQADDVGAALPDDEDGVSNPANDLVLTVGTTPSINLWVTNTTADPATLYGWVDYNADGVFDNATERASVAVPAGTDGEIATLIFPSIPYGVTGTTYARFRLSSDVAAADPVGLAIDGEVEDYRATIVRASDGTVDPASTVAIGSGIGNGPVVADNAYLGNSVANIGDLDNDGISDLAVGATGDSTGGSRSGAIYVLFMNADGTVKNDTKIAHNTSGGPSLGVLDQFGRSITALGDLDGDGVTELAVGANGTLSGGSGPGAVYVLFMNTDGTVKNSTKIANGLNGGPSIGNGDQFGWAVGSLGDFDGDGMTDLAVGSLSDSTGGPQRGAVHVLFLNTDGTVKSSQKIASGVGGGPVLSDDDFFGRSLTAIDDLNGDGRGELVVGSVRDDTGGDNRGAVYVLFMNPDGTVASYQKIASDTLGGPTLTDGDNFGFSVSPVGDLDGDGVADLAVGAAYDDSGGADRGAVHVLYLNSDGSVKGTGKIASDLSGGPTIADDESFGSGVTSLGDLNGDGVIDLAVGSELADLGGLNRGAVRVLFLDKVNTDPVFSSPNAVAVAENSASVLTVTATDADYPPQLVNFSIVGGVDDGAFTITEQGELSFVAPPDYEAPTDADGDNIYEVAVEASDGDGGTATQDMLVTVTAENDNLPVFTTPSAVDVQENTTAVLTVAATDADLPEQTLIYSIVGGTDETAFMITEDGTLSFAASPDYEQPADVDGNNTYEVTILAYDGAGGEQTQTINVSVTPVDDNSPIFTTPDTVDVEENTTALLTVVATDTDQPPQAITYSIVGGADQAKFDITSGGELTLVEGLDFESPTDANGDGIYVVIVQATDGVSPTFQAILVTVVPVNDNDPVFTSPSAVGVDENTTSVLTVTATDADLPAQDITFTLVGGADQASFSITSAGELSFNEAPDFEMPVDSDGNNVYEVTVEATDGQLGTTMQTVLVTVEDVEEPSFGDFNRDGRVNLADYVVWRNNLGASDESSINDNGDGMNGVDAADYQLWKDNFGNTYPVPVAALTATVAAMSASATTGSEATGDASNPATDAAFAAYNSPEPDATATQSSRGESTTTSSGTNDQPSLLLLLDQQEHDSENSQPVDSLASEERRSQRSPATLESSLAVVFDDWR</sequence>
<feature type="domain" description="Cadherin" evidence="5">
    <location>
        <begin position="1606"/>
        <end position="1709"/>
    </location>
</feature>
<dbReference type="GO" id="GO:0008305">
    <property type="term" value="C:integrin complex"/>
    <property type="evidence" value="ECO:0007669"/>
    <property type="project" value="InterPro"/>
</dbReference>
<feature type="domain" description="Cadherin" evidence="5">
    <location>
        <begin position="2404"/>
        <end position="2507"/>
    </location>
</feature>
<dbReference type="Pfam" id="PF01839">
    <property type="entry name" value="FG-GAP"/>
    <property type="match status" value="15"/>
</dbReference>
<dbReference type="Pfam" id="PF20009">
    <property type="entry name" value="GEVED"/>
    <property type="match status" value="3"/>
</dbReference>
<dbReference type="InterPro" id="IPR000413">
    <property type="entry name" value="Integrin_alpha"/>
</dbReference>
<evidence type="ECO:0000256" key="2">
    <source>
        <dbReference type="ARBA" id="ARBA00022737"/>
    </source>
</evidence>
<organism evidence="6 7">
    <name type="scientific">Aeoliella straminimaris</name>
    <dbReference type="NCBI Taxonomy" id="2954799"/>
    <lineage>
        <taxon>Bacteria</taxon>
        <taxon>Pseudomonadati</taxon>
        <taxon>Planctomycetota</taxon>
        <taxon>Planctomycetia</taxon>
        <taxon>Pirellulales</taxon>
        <taxon>Lacipirellulaceae</taxon>
        <taxon>Aeoliella</taxon>
    </lineage>
</organism>
<dbReference type="Gene3D" id="2.130.10.130">
    <property type="entry name" value="Integrin alpha, N-terminal"/>
    <property type="match status" value="8"/>
</dbReference>
<keyword evidence="7" id="KW-1185">Reference proteome</keyword>
<dbReference type="InterPro" id="IPR002126">
    <property type="entry name" value="Cadherin-like_dom"/>
</dbReference>
<dbReference type="SMART" id="SM00112">
    <property type="entry name" value="CA"/>
    <property type="match status" value="10"/>
</dbReference>
<feature type="compositionally biased region" description="Low complexity" evidence="4">
    <location>
        <begin position="2918"/>
        <end position="2942"/>
    </location>
</feature>
<dbReference type="InterPro" id="IPR018247">
    <property type="entry name" value="EF_Hand_1_Ca_BS"/>
</dbReference>
<dbReference type="InterPro" id="IPR028994">
    <property type="entry name" value="Integrin_alpha_N"/>
</dbReference>
<feature type="domain" description="Cadherin" evidence="5">
    <location>
        <begin position="829"/>
        <end position="919"/>
    </location>
</feature>
<keyword evidence="1" id="KW-0732">Signal</keyword>
<reference evidence="6" key="1">
    <citation type="submission" date="2022-06" db="EMBL/GenBank/DDBJ databases">
        <title>Aeoliella straminimaris, a novel planctomycete from sediments.</title>
        <authorList>
            <person name="Vitorino I.R."/>
            <person name="Lage O.M."/>
        </authorList>
    </citation>
    <scope>NUCLEOTIDE SEQUENCE</scope>
    <source>
        <strain evidence="6">ICT_H6.2</strain>
    </source>
</reference>
<feature type="domain" description="Cadherin" evidence="5">
    <location>
        <begin position="1503"/>
        <end position="1606"/>
    </location>
</feature>
<accession>A0A9X2F798</accession>
<dbReference type="GO" id="GO:0005509">
    <property type="term" value="F:calcium ion binding"/>
    <property type="evidence" value="ECO:0007669"/>
    <property type="project" value="InterPro"/>
</dbReference>
<dbReference type="EMBL" id="JAMXLR010000026">
    <property type="protein sequence ID" value="MCO6043652.1"/>
    <property type="molecule type" value="Genomic_DNA"/>
</dbReference>
<dbReference type="InterPro" id="IPR013517">
    <property type="entry name" value="FG-GAP"/>
</dbReference>
<evidence type="ECO:0000259" key="5">
    <source>
        <dbReference type="PROSITE" id="PS50268"/>
    </source>
</evidence>
<proteinExistence type="predicted"/>
<dbReference type="SMART" id="SM00191">
    <property type="entry name" value="Int_alpha"/>
    <property type="match status" value="18"/>
</dbReference>
<dbReference type="PRINTS" id="PR01185">
    <property type="entry name" value="INTEGRINA"/>
</dbReference>
<dbReference type="RefSeq" id="WP_252851759.1">
    <property type="nucleotide sequence ID" value="NZ_JAMXLR010000026.1"/>
</dbReference>
<feature type="domain" description="Cadherin" evidence="5">
    <location>
        <begin position="712"/>
        <end position="814"/>
    </location>
</feature>
<dbReference type="PANTHER" id="PTHR23220:SF122">
    <property type="entry name" value="INTEGRIN ALPHA-PS1"/>
    <property type="match status" value="1"/>
</dbReference>
<comment type="caution">
    <text evidence="6">The sequence shown here is derived from an EMBL/GenBank/DDBJ whole genome shotgun (WGS) entry which is preliminary data.</text>
</comment>
<protein>
    <submittedName>
        <fullName evidence="6">Cadherin domain-containing protein</fullName>
    </submittedName>
</protein>
<evidence type="ECO:0000313" key="7">
    <source>
        <dbReference type="Proteomes" id="UP001155241"/>
    </source>
</evidence>
<evidence type="ECO:0000256" key="3">
    <source>
        <dbReference type="ARBA" id="ARBA00023180"/>
    </source>
</evidence>
<dbReference type="GO" id="GO:0009897">
    <property type="term" value="C:external side of plasma membrane"/>
    <property type="evidence" value="ECO:0007669"/>
    <property type="project" value="TreeGrafter"/>
</dbReference>
<dbReference type="PRINTS" id="PR00205">
    <property type="entry name" value="CADHERIN"/>
</dbReference>
<feature type="region of interest" description="Disordered" evidence="4">
    <location>
        <begin position="2910"/>
        <end position="2972"/>
    </location>
</feature>
<dbReference type="Pfam" id="PF00028">
    <property type="entry name" value="Cadherin"/>
    <property type="match status" value="6"/>
</dbReference>
<dbReference type="GO" id="GO:0033627">
    <property type="term" value="P:cell adhesion mediated by integrin"/>
    <property type="evidence" value="ECO:0007669"/>
    <property type="project" value="TreeGrafter"/>
</dbReference>
<dbReference type="GO" id="GO:0005178">
    <property type="term" value="F:integrin binding"/>
    <property type="evidence" value="ECO:0007669"/>
    <property type="project" value="TreeGrafter"/>
</dbReference>
<dbReference type="GO" id="GO:0007229">
    <property type="term" value="P:integrin-mediated signaling pathway"/>
    <property type="evidence" value="ECO:0007669"/>
    <property type="project" value="TreeGrafter"/>
</dbReference>
<feature type="domain" description="Cadherin" evidence="5">
    <location>
        <begin position="2610"/>
        <end position="2712"/>
    </location>
</feature>
<feature type="domain" description="Cadherin" evidence="5">
    <location>
        <begin position="2712"/>
        <end position="2813"/>
    </location>
</feature>
<evidence type="ECO:0000313" key="6">
    <source>
        <dbReference type="EMBL" id="MCO6043652.1"/>
    </source>
</evidence>
<dbReference type="CDD" id="cd11304">
    <property type="entry name" value="Cadherin_repeat"/>
    <property type="match status" value="10"/>
</dbReference>
<dbReference type="Proteomes" id="UP001155241">
    <property type="component" value="Unassembled WGS sequence"/>
</dbReference>
<name>A0A9X2F798_9BACT</name>
<dbReference type="SUPFAM" id="SSF69318">
    <property type="entry name" value="Integrin alpha N-terminal domain"/>
    <property type="match status" value="5"/>
</dbReference>
<dbReference type="InterPro" id="IPR015919">
    <property type="entry name" value="Cadherin-like_sf"/>
</dbReference>
<dbReference type="GO" id="GO:0007156">
    <property type="term" value="P:homophilic cell adhesion via plasma membrane adhesion molecules"/>
    <property type="evidence" value="ECO:0007669"/>
    <property type="project" value="InterPro"/>
</dbReference>
<feature type="domain" description="Cadherin" evidence="5">
    <location>
        <begin position="2507"/>
        <end position="2610"/>
    </location>
</feature>
<dbReference type="PANTHER" id="PTHR23220">
    <property type="entry name" value="INTEGRIN ALPHA"/>
    <property type="match status" value="1"/>
</dbReference>